<evidence type="ECO:0000256" key="5">
    <source>
        <dbReference type="ARBA" id="ARBA00022842"/>
    </source>
</evidence>
<comment type="similarity">
    <text evidence="2 7">Belongs to the phosphohexose mutase family.</text>
</comment>
<evidence type="ECO:0000256" key="6">
    <source>
        <dbReference type="ARBA" id="ARBA00023235"/>
    </source>
</evidence>
<dbReference type="Gene3D" id="3.40.120.10">
    <property type="entry name" value="Alpha-D-Glucose-1,6-Bisphosphate, subunit A, domain 3"/>
    <property type="match status" value="3"/>
</dbReference>
<dbReference type="Proteomes" id="UP000216300">
    <property type="component" value="Unassembled WGS sequence"/>
</dbReference>
<dbReference type="InterPro" id="IPR005846">
    <property type="entry name" value="A-D-PHexomutase_a/b/a-III"/>
</dbReference>
<dbReference type="InterPro" id="IPR036900">
    <property type="entry name" value="A-D-PHexomutase_C_sf"/>
</dbReference>
<evidence type="ECO:0000313" key="12">
    <source>
        <dbReference type="Proteomes" id="UP000216300"/>
    </source>
</evidence>
<keyword evidence="5 7" id="KW-0460">Magnesium</keyword>
<dbReference type="RefSeq" id="WP_094452196.1">
    <property type="nucleotide sequence ID" value="NZ_NMVJ01000001.1"/>
</dbReference>
<evidence type="ECO:0000256" key="1">
    <source>
        <dbReference type="ARBA" id="ARBA00001946"/>
    </source>
</evidence>
<evidence type="ECO:0000259" key="10">
    <source>
        <dbReference type="Pfam" id="PF02880"/>
    </source>
</evidence>
<keyword evidence="3" id="KW-0597">Phosphoprotein</keyword>
<dbReference type="SUPFAM" id="SSF53738">
    <property type="entry name" value="Phosphoglucomutase, first 3 domains"/>
    <property type="match status" value="3"/>
</dbReference>
<dbReference type="InterPro" id="IPR016066">
    <property type="entry name" value="A-D-PHexomutase_CS"/>
</dbReference>
<dbReference type="PROSITE" id="PS00710">
    <property type="entry name" value="PGM_PMM"/>
    <property type="match status" value="1"/>
</dbReference>
<dbReference type="Pfam" id="PF02878">
    <property type="entry name" value="PGM_PMM_I"/>
    <property type="match status" value="1"/>
</dbReference>
<dbReference type="GO" id="GO:0000287">
    <property type="term" value="F:magnesium ion binding"/>
    <property type="evidence" value="ECO:0007669"/>
    <property type="project" value="InterPro"/>
</dbReference>
<dbReference type="InterPro" id="IPR016055">
    <property type="entry name" value="A-D-PHexomutase_a/b/a-I/II/III"/>
</dbReference>
<dbReference type="Pfam" id="PF02879">
    <property type="entry name" value="PGM_PMM_II"/>
    <property type="match status" value="1"/>
</dbReference>
<evidence type="ECO:0000256" key="2">
    <source>
        <dbReference type="ARBA" id="ARBA00010231"/>
    </source>
</evidence>
<dbReference type="OrthoDB" id="9806956at2"/>
<feature type="domain" description="Alpha-D-phosphohexomutase alpha/beta/alpha" evidence="9">
    <location>
        <begin position="224"/>
        <end position="318"/>
    </location>
</feature>
<keyword evidence="6" id="KW-0413">Isomerase</keyword>
<feature type="domain" description="Alpha-D-phosphohexomutase alpha/beta/alpha" evidence="8">
    <location>
        <begin position="60"/>
        <end position="197"/>
    </location>
</feature>
<dbReference type="InterPro" id="IPR005844">
    <property type="entry name" value="A-D-PHexomutase_a/b/a-I"/>
</dbReference>
<name>A0A255EL42_9ACTN</name>
<feature type="domain" description="Alpha-D-phosphohexomutase alpha/beta/alpha" evidence="10">
    <location>
        <begin position="329"/>
        <end position="437"/>
    </location>
</feature>
<gene>
    <name evidence="11" type="ORF">CGZ91_01460</name>
</gene>
<evidence type="ECO:0000313" key="11">
    <source>
        <dbReference type="EMBL" id="OYN92204.1"/>
    </source>
</evidence>
<keyword evidence="12" id="KW-1185">Reference proteome</keyword>
<dbReference type="GO" id="GO:0008973">
    <property type="term" value="F:phosphopentomutase activity"/>
    <property type="evidence" value="ECO:0007669"/>
    <property type="project" value="TreeGrafter"/>
</dbReference>
<evidence type="ECO:0000259" key="9">
    <source>
        <dbReference type="Pfam" id="PF02879"/>
    </source>
</evidence>
<keyword evidence="4 7" id="KW-0479">Metal-binding</keyword>
<proteinExistence type="inferred from homology"/>
<accession>A0A255EL42</accession>
<protein>
    <submittedName>
        <fullName evidence="11">Phosphomannomutase</fullName>
    </submittedName>
</protein>
<organism evidence="11 12">
    <name type="scientific">Parenemella sanctibonifatiensis</name>
    <dbReference type="NCBI Taxonomy" id="2016505"/>
    <lineage>
        <taxon>Bacteria</taxon>
        <taxon>Bacillati</taxon>
        <taxon>Actinomycetota</taxon>
        <taxon>Actinomycetes</taxon>
        <taxon>Propionibacteriales</taxon>
        <taxon>Propionibacteriaceae</taxon>
        <taxon>Parenemella</taxon>
    </lineage>
</organism>
<dbReference type="GO" id="GO:0006166">
    <property type="term" value="P:purine ribonucleoside salvage"/>
    <property type="evidence" value="ECO:0007669"/>
    <property type="project" value="TreeGrafter"/>
</dbReference>
<evidence type="ECO:0000256" key="3">
    <source>
        <dbReference type="ARBA" id="ARBA00022553"/>
    </source>
</evidence>
<comment type="cofactor">
    <cofactor evidence="1">
        <name>Mg(2+)</name>
        <dbReference type="ChEBI" id="CHEBI:18420"/>
    </cofactor>
</comment>
<sequence>MNASPAPLADPALQARVDAWLAAETDEGDAGRLRSLVRAASAHDPEAQRELVDAFAGDLTFGTAGLRGPLGPGPNRMNSQVVTRAAAGLAVWLTEQHPDDHGQLRVVIGHDHRHRSADFAAVSAEVLAGAGFEVIRWDRAVPTPLLASAIRRLGAAAGIMVTASHNPAPDNGYKVYLADGRQLVAPRDEQIADRIRAVGPVTDLPRTPVAATPPTELAEAYLTRAISQLAVTETAVRWAYTPVHGVGAPLLTTLAHRCDFPAPSLVASQLNPDPDFGNLPFPNPEEPGVMDAVIAQALQVDADIALANDPDADRLGAAIPDAGGWRRLTGDEIGLLLAADALERGVHGTYAASLVSGTVVGDLARSHGQPYATTLTGFKWIARVPGLVFGYEEALGFCCDPGGVADKDGITAAVALLALTARTLAAGATVAERLAALEAQYGPQRTSQIALRVTDLATITTLMRRLRGQPPGQVAETPLACTDHSTGTAELPPTDALEFTGGPFRVIVRPSGTEAKLKCYLQVRHPAGTPGAVADEDLRRLTAAVHSWLADD</sequence>
<evidence type="ECO:0000259" key="8">
    <source>
        <dbReference type="Pfam" id="PF02878"/>
    </source>
</evidence>
<comment type="caution">
    <text evidence="11">The sequence shown here is derived from an EMBL/GenBank/DDBJ whole genome shotgun (WGS) entry which is preliminary data.</text>
</comment>
<dbReference type="AlphaFoldDB" id="A0A255EL42"/>
<dbReference type="CDD" id="cd05799">
    <property type="entry name" value="PGM2"/>
    <property type="match status" value="1"/>
</dbReference>
<reference evidence="11 12" key="1">
    <citation type="submission" date="2017-07" db="EMBL/GenBank/DDBJ databases">
        <title>Draft whole genome sequences of clinical Proprionibacteriaceae strains.</title>
        <authorList>
            <person name="Bernier A.-M."/>
            <person name="Bernard K."/>
            <person name="Domingo M.-C."/>
        </authorList>
    </citation>
    <scope>NUCLEOTIDE SEQUENCE [LARGE SCALE GENOMIC DNA]</scope>
    <source>
        <strain evidence="11 12">NML 150081</strain>
    </source>
</reference>
<dbReference type="SUPFAM" id="SSF55957">
    <property type="entry name" value="Phosphoglucomutase, C-terminal domain"/>
    <property type="match status" value="1"/>
</dbReference>
<dbReference type="InterPro" id="IPR005845">
    <property type="entry name" value="A-D-PHexomutase_a/b/a-II"/>
</dbReference>
<dbReference type="EMBL" id="NMVJ01000001">
    <property type="protein sequence ID" value="OYN92204.1"/>
    <property type="molecule type" value="Genomic_DNA"/>
</dbReference>
<dbReference type="PANTHER" id="PTHR45745">
    <property type="entry name" value="PHOSPHOMANNOMUTASE 45A"/>
    <property type="match status" value="1"/>
</dbReference>
<dbReference type="Pfam" id="PF02880">
    <property type="entry name" value="PGM_PMM_III"/>
    <property type="match status" value="1"/>
</dbReference>
<evidence type="ECO:0000256" key="4">
    <source>
        <dbReference type="ARBA" id="ARBA00022723"/>
    </source>
</evidence>
<dbReference type="PANTHER" id="PTHR45745:SF1">
    <property type="entry name" value="PHOSPHOGLUCOMUTASE 2B-RELATED"/>
    <property type="match status" value="1"/>
</dbReference>
<evidence type="ECO:0000256" key="7">
    <source>
        <dbReference type="RuleBase" id="RU004326"/>
    </source>
</evidence>
<dbReference type="GO" id="GO:0005975">
    <property type="term" value="P:carbohydrate metabolic process"/>
    <property type="evidence" value="ECO:0007669"/>
    <property type="project" value="InterPro"/>
</dbReference>